<dbReference type="Gene3D" id="1.20.120.220">
    <property type="entry name" value="ATP synthase, F0 complex, subunit A"/>
    <property type="match status" value="1"/>
</dbReference>
<keyword evidence="15" id="KW-0175">Coiled coil</keyword>
<evidence type="ECO:0000256" key="6">
    <source>
        <dbReference type="ARBA" id="ARBA00022547"/>
    </source>
</evidence>
<keyword evidence="5" id="KW-0813">Transport</keyword>
<keyword evidence="6" id="KW-0138">CF(0)</keyword>
<evidence type="ECO:0000256" key="2">
    <source>
        <dbReference type="ARBA" id="ARBA00004167"/>
    </source>
</evidence>
<dbReference type="PANTHER" id="PTHR11410">
    <property type="entry name" value="ATP SYNTHASE SUBUNIT A"/>
    <property type="match status" value="1"/>
</dbReference>
<reference evidence="17" key="2">
    <citation type="journal article" date="2021" name="Genome Biol. Evol.">
        <title>Developing a high-quality reference genome for a parasitic bivalve with doubly uniparental inheritance (Bivalvia: Unionida).</title>
        <authorList>
            <person name="Smith C.H."/>
        </authorList>
    </citation>
    <scope>NUCLEOTIDE SEQUENCE</scope>
    <source>
        <strain evidence="17">CHS0354</strain>
        <tissue evidence="17">Mantle</tissue>
    </source>
</reference>
<evidence type="ECO:0000256" key="5">
    <source>
        <dbReference type="ARBA" id="ARBA00022448"/>
    </source>
</evidence>
<evidence type="ECO:0000256" key="7">
    <source>
        <dbReference type="ARBA" id="ARBA00022692"/>
    </source>
</evidence>
<evidence type="ECO:0000313" key="18">
    <source>
        <dbReference type="Proteomes" id="UP001195483"/>
    </source>
</evidence>
<proteinExistence type="inferred from homology"/>
<keyword evidence="18" id="KW-1185">Reference proteome</keyword>
<dbReference type="EMBL" id="JAEAOA010001427">
    <property type="protein sequence ID" value="KAK3582425.1"/>
    <property type="molecule type" value="Genomic_DNA"/>
</dbReference>
<dbReference type="GO" id="GO:0046933">
    <property type="term" value="F:proton-transporting ATP synthase activity, rotational mechanism"/>
    <property type="evidence" value="ECO:0007669"/>
    <property type="project" value="TreeGrafter"/>
</dbReference>
<dbReference type="InterPro" id="IPR045083">
    <property type="entry name" value="ATP_synth_F0_asu_bact/mt"/>
</dbReference>
<dbReference type="Pfam" id="PF00430">
    <property type="entry name" value="ATP-synt_B"/>
    <property type="match status" value="1"/>
</dbReference>
<name>A0AAE0RZL1_9BIVA</name>
<dbReference type="InterPro" id="IPR035908">
    <property type="entry name" value="F0_ATP_A_sf"/>
</dbReference>
<feature type="coiled-coil region" evidence="15">
    <location>
        <begin position="319"/>
        <end position="368"/>
    </location>
</feature>
<feature type="transmembrane region" description="Helical" evidence="16">
    <location>
        <begin position="191"/>
        <end position="211"/>
    </location>
</feature>
<dbReference type="Proteomes" id="UP001195483">
    <property type="component" value="Unassembled WGS sequence"/>
</dbReference>
<dbReference type="NCBIfam" id="TIGR01131">
    <property type="entry name" value="ATP_synt_6_or_A"/>
    <property type="match status" value="1"/>
</dbReference>
<comment type="function">
    <text evidence="13">F(1)F(0) ATP synthase produces ATP from ADP in the presence of a proton or sodium gradient. F-type ATPases consist of two structural domains, F(1) containing the extramembraneous catalytic core and F(0) containing the membrane proton channel, linked together by a central stalk and a peripheral stalk. During catalysis, ATP synthesis in the catalytic domain of F(1) is coupled via a rotary mechanism of the central stalk subunits to proton translocation.</text>
</comment>
<evidence type="ECO:0000256" key="10">
    <source>
        <dbReference type="ARBA" id="ARBA00023065"/>
    </source>
</evidence>
<feature type="transmembrane region" description="Helical" evidence="16">
    <location>
        <begin position="38"/>
        <end position="56"/>
    </location>
</feature>
<dbReference type="Pfam" id="PF00119">
    <property type="entry name" value="ATP-synt_A"/>
    <property type="match status" value="1"/>
</dbReference>
<dbReference type="CDD" id="cd00310">
    <property type="entry name" value="ATP-synt_Fo_a_6"/>
    <property type="match status" value="1"/>
</dbReference>
<gene>
    <name evidence="17" type="ORF">CHS0354_023971</name>
</gene>
<comment type="caution">
    <text evidence="17">The sequence shown here is derived from an EMBL/GenBank/DDBJ whole genome shotgun (WGS) entry which is preliminary data.</text>
</comment>
<dbReference type="InterPro" id="IPR028987">
    <property type="entry name" value="ATP_synth_B-like_membr_sf"/>
</dbReference>
<sequence length="404" mass="45054">MDVLHHVVDSRVFDLPIIGAIPLPHIELLGYDISPTKHVIIMWVAMLLLIAMGFYVKKKSKNASMTAPKGLLNFIEVLVDFVRTNIAKDYIGAKSEKYLPYLLTVFFFILLCNFLGLVPGIPTATGNIAVTMTLAAITFFITHYSAIKVHGIKGWLTHFTGGTPIGLWPIMIPVEIIGIFVKPFALMVRLFANMTAGHIAIGTLIGLIFIFKNWGAIPVSVALTLAIYALEIFVSLVQAYVFTLLSALFIGLAIEEHHEEEGHHEKGHKTAWSPIIKGLTDRENKIQKAITDANEAAKQALLSKEKSESIIKEAHAEAIKIVKEATERAERQRVSLEEKTKKEISQMLENAKKEIEMSKEKAMSELRENVTEMIIKGSEMILKAELELSDSKQDDLLNRLLSKE</sequence>
<evidence type="ECO:0000256" key="9">
    <source>
        <dbReference type="ARBA" id="ARBA00022989"/>
    </source>
</evidence>
<dbReference type="InterPro" id="IPR002146">
    <property type="entry name" value="ATP_synth_b/b'su_bac/chlpt"/>
</dbReference>
<organism evidence="17 18">
    <name type="scientific">Potamilus streckersoni</name>
    <dbReference type="NCBI Taxonomy" id="2493646"/>
    <lineage>
        <taxon>Eukaryota</taxon>
        <taxon>Metazoa</taxon>
        <taxon>Spiralia</taxon>
        <taxon>Lophotrochozoa</taxon>
        <taxon>Mollusca</taxon>
        <taxon>Bivalvia</taxon>
        <taxon>Autobranchia</taxon>
        <taxon>Heteroconchia</taxon>
        <taxon>Palaeoheterodonta</taxon>
        <taxon>Unionida</taxon>
        <taxon>Unionoidea</taxon>
        <taxon>Unionidae</taxon>
        <taxon>Ambleminae</taxon>
        <taxon>Lampsilini</taxon>
        <taxon>Potamilus</taxon>
    </lineage>
</organism>
<evidence type="ECO:0000256" key="1">
    <source>
        <dbReference type="ARBA" id="ARBA00004141"/>
    </source>
</evidence>
<evidence type="ECO:0000256" key="11">
    <source>
        <dbReference type="ARBA" id="ARBA00023136"/>
    </source>
</evidence>
<feature type="transmembrane region" description="Helical" evidence="16">
    <location>
        <begin position="98"/>
        <end position="118"/>
    </location>
</feature>
<evidence type="ECO:0000256" key="13">
    <source>
        <dbReference type="ARBA" id="ARBA00025198"/>
    </source>
</evidence>
<dbReference type="InterPro" id="IPR000568">
    <property type="entry name" value="ATP_synth_F0_asu"/>
</dbReference>
<evidence type="ECO:0000256" key="14">
    <source>
        <dbReference type="ARBA" id="ARBA00032954"/>
    </source>
</evidence>
<comment type="similarity">
    <text evidence="4">Belongs to the ATPase A chain family.</text>
</comment>
<evidence type="ECO:0000256" key="3">
    <source>
        <dbReference type="ARBA" id="ARBA00004308"/>
    </source>
</evidence>
<feature type="transmembrane region" description="Helical" evidence="16">
    <location>
        <begin position="124"/>
        <end position="144"/>
    </location>
</feature>
<feature type="transmembrane region" description="Helical" evidence="16">
    <location>
        <begin position="223"/>
        <end position="254"/>
    </location>
</feature>
<dbReference type="NCBIfam" id="TIGR01144">
    <property type="entry name" value="ATP_synt_b"/>
    <property type="match status" value="1"/>
</dbReference>
<keyword evidence="8" id="KW-0375">Hydrogen ion transport</keyword>
<dbReference type="GO" id="GO:0012505">
    <property type="term" value="C:endomembrane system"/>
    <property type="evidence" value="ECO:0007669"/>
    <property type="project" value="UniProtKB-SubCell"/>
</dbReference>
<feature type="transmembrane region" description="Helical" evidence="16">
    <location>
        <begin position="165"/>
        <end position="185"/>
    </location>
</feature>
<dbReference type="GO" id="GO:0045259">
    <property type="term" value="C:proton-transporting ATP synthase complex"/>
    <property type="evidence" value="ECO:0007669"/>
    <property type="project" value="UniProtKB-KW"/>
</dbReference>
<keyword evidence="10" id="KW-0406">Ion transport</keyword>
<comment type="subcellular location">
    <subcellularLocation>
        <location evidence="3">Endomembrane system</location>
    </subcellularLocation>
    <subcellularLocation>
        <location evidence="1">Membrane</location>
        <topology evidence="1">Multi-pass membrane protein</topology>
    </subcellularLocation>
    <subcellularLocation>
        <location evidence="2">Membrane</location>
        <topology evidence="2">Single-pass membrane protein</topology>
    </subcellularLocation>
</comment>
<dbReference type="SUPFAM" id="SSF81573">
    <property type="entry name" value="F1F0 ATP synthase subunit B, membrane domain"/>
    <property type="match status" value="1"/>
</dbReference>
<dbReference type="CDD" id="cd06503">
    <property type="entry name" value="ATP-synt_Fo_b"/>
    <property type="match status" value="1"/>
</dbReference>
<evidence type="ECO:0000256" key="15">
    <source>
        <dbReference type="SAM" id="Coils"/>
    </source>
</evidence>
<reference evidence="17" key="3">
    <citation type="submission" date="2023-05" db="EMBL/GenBank/DDBJ databases">
        <authorList>
            <person name="Smith C.H."/>
        </authorList>
    </citation>
    <scope>NUCLEOTIDE SEQUENCE</scope>
    <source>
        <strain evidence="17">CHS0354</strain>
        <tissue evidence="17">Mantle</tissue>
    </source>
</reference>
<protein>
    <recommendedName>
        <fullName evidence="14">F-ATPase protein 6</fullName>
    </recommendedName>
</protein>
<dbReference type="InterPro" id="IPR005864">
    <property type="entry name" value="ATP_synth_F0_bsu_bac"/>
</dbReference>
<keyword evidence="7 16" id="KW-0812">Transmembrane</keyword>
<evidence type="ECO:0000256" key="16">
    <source>
        <dbReference type="SAM" id="Phobius"/>
    </source>
</evidence>
<dbReference type="HAMAP" id="MF_01398">
    <property type="entry name" value="ATP_synth_b_bprime"/>
    <property type="match status" value="1"/>
</dbReference>
<evidence type="ECO:0000256" key="4">
    <source>
        <dbReference type="ARBA" id="ARBA00006810"/>
    </source>
</evidence>
<dbReference type="PRINTS" id="PR00123">
    <property type="entry name" value="ATPASEA"/>
</dbReference>
<keyword evidence="11 16" id="KW-0472">Membrane</keyword>
<keyword evidence="9 16" id="KW-1133">Transmembrane helix</keyword>
<dbReference type="AlphaFoldDB" id="A0AAE0RZL1"/>
<reference evidence="17" key="1">
    <citation type="journal article" date="2021" name="Genome Biol. Evol.">
        <title>A High-Quality Reference Genome for a Parasitic Bivalve with Doubly Uniparental Inheritance (Bivalvia: Unionida).</title>
        <authorList>
            <person name="Smith C.H."/>
        </authorList>
    </citation>
    <scope>NUCLEOTIDE SEQUENCE</scope>
    <source>
        <strain evidence="17">CHS0354</strain>
    </source>
</reference>
<evidence type="ECO:0000256" key="12">
    <source>
        <dbReference type="ARBA" id="ARBA00023310"/>
    </source>
</evidence>
<evidence type="ECO:0000256" key="8">
    <source>
        <dbReference type="ARBA" id="ARBA00022781"/>
    </source>
</evidence>
<keyword evidence="12" id="KW-0066">ATP synthesis</keyword>
<dbReference type="PANTHER" id="PTHR11410:SF0">
    <property type="entry name" value="ATP SYNTHASE SUBUNIT A"/>
    <property type="match status" value="1"/>
</dbReference>
<dbReference type="HAMAP" id="MF_01393">
    <property type="entry name" value="ATP_synth_a_bact"/>
    <property type="match status" value="1"/>
</dbReference>
<dbReference type="SUPFAM" id="SSF81336">
    <property type="entry name" value="F1F0 ATP synthase subunit A"/>
    <property type="match status" value="1"/>
</dbReference>
<evidence type="ECO:0000313" key="17">
    <source>
        <dbReference type="EMBL" id="KAK3582425.1"/>
    </source>
</evidence>
<accession>A0AAE0RZL1</accession>